<dbReference type="InterPro" id="IPR006094">
    <property type="entry name" value="Oxid_FAD_bind_N"/>
</dbReference>
<dbReference type="SUPFAM" id="SSF55103">
    <property type="entry name" value="FAD-linked oxidases, C-terminal domain"/>
    <property type="match status" value="1"/>
</dbReference>
<name>A0A0F5Q7G4_9HYPH</name>
<dbReference type="Gene3D" id="1.10.1060.10">
    <property type="entry name" value="Alpha-helical ferredoxin"/>
    <property type="match status" value="1"/>
</dbReference>
<evidence type="ECO:0000256" key="6">
    <source>
        <dbReference type="ARBA" id="ARBA00023004"/>
    </source>
</evidence>
<keyword evidence="6" id="KW-0408">Iron</keyword>
<dbReference type="EMBL" id="LANJ01000044">
    <property type="protein sequence ID" value="KKC35974.1"/>
    <property type="molecule type" value="Genomic_DNA"/>
</dbReference>
<dbReference type="PANTHER" id="PTHR11748:SF119">
    <property type="entry name" value="D-2-HYDROXYGLUTARATE DEHYDROGENASE"/>
    <property type="match status" value="1"/>
</dbReference>
<dbReference type="PATRIC" id="fig|1293439.3.peg.3151"/>
<keyword evidence="2" id="KW-0285">Flavoprotein</keyword>
<dbReference type="GO" id="GO:0051536">
    <property type="term" value="F:iron-sulfur cluster binding"/>
    <property type="evidence" value="ECO:0007669"/>
    <property type="project" value="UniProtKB-KW"/>
</dbReference>
<evidence type="ECO:0000256" key="7">
    <source>
        <dbReference type="ARBA" id="ARBA00023014"/>
    </source>
</evidence>
<keyword evidence="4" id="KW-0274">FAD</keyword>
<dbReference type="GO" id="GO:0071949">
    <property type="term" value="F:FAD binding"/>
    <property type="evidence" value="ECO:0007669"/>
    <property type="project" value="InterPro"/>
</dbReference>
<accession>A0A0F5Q7G4</accession>
<comment type="cofactor">
    <cofactor evidence="1">
        <name>FAD</name>
        <dbReference type="ChEBI" id="CHEBI:57692"/>
    </cofactor>
</comment>
<keyword evidence="3" id="KW-0479">Metal-binding</keyword>
<dbReference type="PANTHER" id="PTHR11748">
    <property type="entry name" value="D-LACTATE DEHYDROGENASE"/>
    <property type="match status" value="1"/>
</dbReference>
<evidence type="ECO:0000256" key="3">
    <source>
        <dbReference type="ARBA" id="ARBA00022723"/>
    </source>
</evidence>
<dbReference type="Gene3D" id="1.10.45.10">
    <property type="entry name" value="Vanillyl-alcohol Oxidase, Chain A, domain 4"/>
    <property type="match status" value="1"/>
</dbReference>
<dbReference type="Pfam" id="PF01565">
    <property type="entry name" value="FAD_binding_4"/>
    <property type="match status" value="1"/>
</dbReference>
<sequence length="947" mass="101747">MPAASDAKGSFAALRAAVLQRGFRGDISLDRAARAAMSTDNSVYELTPDLAVAPRDEADVIMLLTVMAEPEFAHLPITPRGGGTGTNGQSLNRGVILNFQRFMTRVLEVNVAEGWADVEPGVVLDELNSVLAPEGLFFAPNTSTASRCTIGGMVGTDASGKGSRIYGKTGDNIVGLNIVLDGGRHLSSLAPAPDWAEPLLADLAAACDAGRDALIANTPRINRRFTGYDLERARPNAQTLDWWRLFLGAEGTLGIVTRIRVKLMPVPQHKRLVVVAFESFDHALLSGAPALTHDPLAIEIMDGWVGRLAREAGLTDALPQDVRGGEGQNLSHIFVEFVGDDAADVDARATAFGSFARQLPGATGTYTALDPDEQKRLWGIRAAAVGLLSKRDGRRRPIAFIEDSVVPVENLVPFVAGFDALMRQHGLTYGIYGHIDVGCLHVRPALDLDAEADQAMFSAISDAVYALCNTHGGIFWGEHGKGIRGAYLPDFVGPEAYAALQSVKRAFDPAERFNPGKLVVLQQPRLGIADLPFRRGNAPGDLFEKSFHCNGNGACLSFSRATPMCPSYQATRDNRQSPKGRADAIRQWRQGQIDGIADLAAFEEDVFDTLSTCLSCNACAGRCPVQVSIPAMKSSFLEHYYKSRPRPLRDHLVTTLEAAANLVDRTRPLARLGMALVGKWGAAAIGMLDAPAISRRGLYHLGHPVAHWRSFDKAIAGSSDVAVLADPFTTMFDTEAIADICNGLAALGYHPVIVTLPAGAKSSHVLGLVARYQSRARQQIAALHKISQSGLPLVAADPAMAMLARQEYRHLDATTPHLALVQHFLAARMAAGDRWPRAAEVASRKLMGHCTEMAAAPTALKSWQQVFAALNIPVQPVETGCCGMAGLFGHDINNQEMSRNLFNASWAKPVSGEPEILATGFSCRCQVERLTKTKARHPMALIADALG</sequence>
<dbReference type="SUPFAM" id="SSF56176">
    <property type="entry name" value="FAD-binding/transporter-associated domain-like"/>
    <property type="match status" value="1"/>
</dbReference>
<keyword evidence="5" id="KW-0560">Oxidoreductase</keyword>
<dbReference type="Gene3D" id="3.30.465.10">
    <property type="match status" value="2"/>
</dbReference>
<dbReference type="AlphaFoldDB" id="A0A0F5Q7G4"/>
<dbReference type="GO" id="GO:0004458">
    <property type="term" value="F:D-lactate dehydrogenase (cytochrome) activity"/>
    <property type="evidence" value="ECO:0007669"/>
    <property type="project" value="TreeGrafter"/>
</dbReference>
<reference evidence="10 11" key="1">
    <citation type="submission" date="2015-03" db="EMBL/GenBank/DDBJ databases">
        <authorList>
            <person name="Lepp D."/>
            <person name="Hassan Y.I."/>
            <person name="Li X.-Z."/>
            <person name="Zhou T."/>
        </authorList>
    </citation>
    <scope>NUCLEOTIDE SEQUENCE [LARGE SCALE GENOMIC DNA]</scope>
    <source>
        <strain evidence="10 11">E84</strain>
    </source>
</reference>
<gene>
    <name evidence="10" type="ORF">WH87_15475</name>
</gene>
<keyword evidence="11" id="KW-1185">Reference proteome</keyword>
<dbReference type="InterPro" id="IPR016169">
    <property type="entry name" value="FAD-bd_PCMH_sub2"/>
</dbReference>
<dbReference type="InterPro" id="IPR016166">
    <property type="entry name" value="FAD-bd_PCMH"/>
</dbReference>
<dbReference type="PROSITE" id="PS00198">
    <property type="entry name" value="4FE4S_FER_1"/>
    <property type="match status" value="1"/>
</dbReference>
<keyword evidence="7" id="KW-0411">Iron-sulfur</keyword>
<dbReference type="InterPro" id="IPR036318">
    <property type="entry name" value="FAD-bd_PCMH-like_sf"/>
</dbReference>
<evidence type="ECO:0000313" key="11">
    <source>
        <dbReference type="Proteomes" id="UP000033411"/>
    </source>
</evidence>
<dbReference type="GO" id="GO:1903457">
    <property type="term" value="P:lactate catabolic process"/>
    <property type="evidence" value="ECO:0007669"/>
    <property type="project" value="TreeGrafter"/>
</dbReference>
<feature type="domain" description="FAD-binding PCMH-type" evidence="9">
    <location>
        <begin position="44"/>
        <end position="266"/>
    </location>
</feature>
<dbReference type="InterPro" id="IPR004113">
    <property type="entry name" value="FAD-bd_oxidored_4_C"/>
</dbReference>
<dbReference type="SUPFAM" id="SSF46548">
    <property type="entry name" value="alpha-helical ferredoxin"/>
    <property type="match status" value="1"/>
</dbReference>
<dbReference type="InterPro" id="IPR017896">
    <property type="entry name" value="4Fe4S_Fe-S-bd"/>
</dbReference>
<dbReference type="PROSITE" id="PS51379">
    <property type="entry name" value="4FE4S_FER_2"/>
    <property type="match status" value="1"/>
</dbReference>
<evidence type="ECO:0000313" key="10">
    <source>
        <dbReference type="EMBL" id="KKC35974.1"/>
    </source>
</evidence>
<protein>
    <submittedName>
        <fullName evidence="10">FAD-linked oxidase</fullName>
    </submittedName>
</protein>
<dbReference type="Pfam" id="PF02913">
    <property type="entry name" value="FAD-oxidase_C"/>
    <property type="match status" value="1"/>
</dbReference>
<evidence type="ECO:0000256" key="5">
    <source>
        <dbReference type="ARBA" id="ARBA00023002"/>
    </source>
</evidence>
<dbReference type="GO" id="GO:0046872">
    <property type="term" value="F:metal ion binding"/>
    <property type="evidence" value="ECO:0007669"/>
    <property type="project" value="UniProtKB-KW"/>
</dbReference>
<evidence type="ECO:0000256" key="1">
    <source>
        <dbReference type="ARBA" id="ARBA00001974"/>
    </source>
</evidence>
<dbReference type="Gene3D" id="3.30.70.2740">
    <property type="match status" value="1"/>
</dbReference>
<evidence type="ECO:0000256" key="2">
    <source>
        <dbReference type="ARBA" id="ARBA00022630"/>
    </source>
</evidence>
<evidence type="ECO:0000259" key="8">
    <source>
        <dbReference type="PROSITE" id="PS51379"/>
    </source>
</evidence>
<dbReference type="PROSITE" id="PS51387">
    <property type="entry name" value="FAD_PCMH"/>
    <property type="match status" value="1"/>
</dbReference>
<feature type="domain" description="4Fe-4S ferredoxin-type" evidence="8">
    <location>
        <begin position="603"/>
        <end position="633"/>
    </location>
</feature>
<dbReference type="Pfam" id="PF13183">
    <property type="entry name" value="Fer4_8"/>
    <property type="match status" value="1"/>
</dbReference>
<comment type="caution">
    <text evidence="10">The sequence shown here is derived from an EMBL/GenBank/DDBJ whole genome shotgun (WGS) entry which is preliminary data.</text>
</comment>
<dbReference type="InterPro" id="IPR016171">
    <property type="entry name" value="Vanillyl_alc_oxidase_C-sub2"/>
</dbReference>
<dbReference type="InterPro" id="IPR017900">
    <property type="entry name" value="4Fe4S_Fe_S_CS"/>
</dbReference>
<evidence type="ECO:0000259" key="9">
    <source>
        <dbReference type="PROSITE" id="PS51387"/>
    </source>
</evidence>
<dbReference type="InterPro" id="IPR009051">
    <property type="entry name" value="Helical_ferredxn"/>
</dbReference>
<dbReference type="InterPro" id="IPR016164">
    <property type="entry name" value="FAD-linked_Oxase-like_C"/>
</dbReference>
<dbReference type="GO" id="GO:0008720">
    <property type="term" value="F:D-lactate dehydrogenase (NAD+) activity"/>
    <property type="evidence" value="ECO:0007669"/>
    <property type="project" value="TreeGrafter"/>
</dbReference>
<evidence type="ECO:0000256" key="4">
    <source>
        <dbReference type="ARBA" id="ARBA00022827"/>
    </source>
</evidence>
<proteinExistence type="predicted"/>
<organism evidence="10 11">
    <name type="scientific">Devosia epidermidihirudinis</name>
    <dbReference type="NCBI Taxonomy" id="1293439"/>
    <lineage>
        <taxon>Bacteria</taxon>
        <taxon>Pseudomonadati</taxon>
        <taxon>Pseudomonadota</taxon>
        <taxon>Alphaproteobacteria</taxon>
        <taxon>Hyphomicrobiales</taxon>
        <taxon>Devosiaceae</taxon>
        <taxon>Devosia</taxon>
    </lineage>
</organism>
<dbReference type="STRING" id="1293439.WH87_15475"/>
<dbReference type="Proteomes" id="UP000033411">
    <property type="component" value="Unassembled WGS sequence"/>
</dbReference>